<name>A0ABV8P8C2_9SPHI</name>
<gene>
    <name evidence="3" type="ORF">ACFOWA_10150</name>
</gene>
<feature type="transmembrane region" description="Helical" evidence="2">
    <location>
        <begin position="117"/>
        <end position="141"/>
    </location>
</feature>
<keyword evidence="2" id="KW-0812">Transmembrane</keyword>
<dbReference type="EMBL" id="JBHSBW010000010">
    <property type="protein sequence ID" value="MFC4211545.1"/>
    <property type="molecule type" value="Genomic_DNA"/>
</dbReference>
<evidence type="ECO:0000256" key="2">
    <source>
        <dbReference type="SAM" id="Phobius"/>
    </source>
</evidence>
<evidence type="ECO:0000313" key="4">
    <source>
        <dbReference type="Proteomes" id="UP001595789"/>
    </source>
</evidence>
<organism evidence="3 4">
    <name type="scientific">Pedobacter lithocola</name>
    <dbReference type="NCBI Taxonomy" id="1908239"/>
    <lineage>
        <taxon>Bacteria</taxon>
        <taxon>Pseudomonadati</taxon>
        <taxon>Bacteroidota</taxon>
        <taxon>Sphingobacteriia</taxon>
        <taxon>Sphingobacteriales</taxon>
        <taxon>Sphingobacteriaceae</taxon>
        <taxon>Pedobacter</taxon>
    </lineage>
</organism>
<dbReference type="RefSeq" id="WP_378984755.1">
    <property type="nucleotide sequence ID" value="NZ_JBHSBW010000010.1"/>
</dbReference>
<dbReference type="Proteomes" id="UP001595789">
    <property type="component" value="Unassembled WGS sequence"/>
</dbReference>
<reference evidence="4" key="1">
    <citation type="journal article" date="2019" name="Int. J. Syst. Evol. Microbiol.">
        <title>The Global Catalogue of Microorganisms (GCM) 10K type strain sequencing project: providing services to taxonomists for standard genome sequencing and annotation.</title>
        <authorList>
            <consortium name="The Broad Institute Genomics Platform"/>
            <consortium name="The Broad Institute Genome Sequencing Center for Infectious Disease"/>
            <person name="Wu L."/>
            <person name="Ma J."/>
        </authorList>
    </citation>
    <scope>NUCLEOTIDE SEQUENCE [LARGE SCALE GENOMIC DNA]</scope>
    <source>
        <strain evidence="4">CCM 8691</strain>
    </source>
</reference>
<evidence type="ECO:0000313" key="3">
    <source>
        <dbReference type="EMBL" id="MFC4211545.1"/>
    </source>
</evidence>
<dbReference type="NCBIfam" id="NF040945">
    <property type="entry name" value="CCC_membrane"/>
    <property type="match status" value="1"/>
</dbReference>
<keyword evidence="2" id="KW-1133">Transmembrane helix</keyword>
<feature type="region of interest" description="Disordered" evidence="1">
    <location>
        <begin position="1"/>
        <end position="28"/>
    </location>
</feature>
<feature type="transmembrane region" description="Helical" evidence="2">
    <location>
        <begin position="60"/>
        <end position="89"/>
    </location>
</feature>
<accession>A0ABV8P8C2</accession>
<evidence type="ECO:0000256" key="1">
    <source>
        <dbReference type="SAM" id="MobiDB-lite"/>
    </source>
</evidence>
<proteinExistence type="predicted"/>
<protein>
    <submittedName>
        <fullName evidence="3">CCC motif membrane protein</fullName>
    </submittedName>
</protein>
<dbReference type="InterPro" id="IPR011655">
    <property type="entry name" value="MpPF26"/>
</dbReference>
<dbReference type="Pfam" id="PF07666">
    <property type="entry name" value="MpPF26"/>
    <property type="match status" value="1"/>
</dbReference>
<comment type="caution">
    <text evidence="3">The sequence shown here is derived from an EMBL/GenBank/DDBJ whole genome shotgun (WGS) entry which is preliminary data.</text>
</comment>
<keyword evidence="2" id="KW-0472">Membrane</keyword>
<keyword evidence="4" id="KW-1185">Reference proteome</keyword>
<sequence length="159" mass="17139">MSEEQGIPEENRPINPVNNETPPFGPPITPPVTPPPFQQQPPFGQFGGGMGYQNLPNSTIVLVLGILSIAFCCCYGILGLIPAIIALVLSKKDKALYNANPSIYSLSSYKNLNAGRICAIIGLILNILSLAYYAVIIIMFGTGMMSDPQKMQEILKGLQ</sequence>